<gene>
    <name evidence="2" type="ORF">GGQ61_000635</name>
</gene>
<dbReference type="GO" id="GO:0009306">
    <property type="term" value="P:protein secretion"/>
    <property type="evidence" value="ECO:0007669"/>
    <property type="project" value="InterPro"/>
</dbReference>
<sequence length="90" mass="9583">MSEEPRKTLAVALTYDAPHAPRVVASGRGHIGQKIIEAAQAHGVPIQKNAALAEALSTIEVETEIPEGLYVAVAEILAFVLRAAEDGQRR</sequence>
<evidence type="ECO:0000313" key="3">
    <source>
        <dbReference type="Proteomes" id="UP000530564"/>
    </source>
</evidence>
<dbReference type="Gene3D" id="3.40.1690.10">
    <property type="entry name" value="secretion proteins EscU"/>
    <property type="match status" value="1"/>
</dbReference>
<organism evidence="2 3">
    <name type="scientific">Phenylobacterium haematophilum</name>
    <dbReference type="NCBI Taxonomy" id="98513"/>
    <lineage>
        <taxon>Bacteria</taxon>
        <taxon>Pseudomonadati</taxon>
        <taxon>Pseudomonadota</taxon>
        <taxon>Alphaproteobacteria</taxon>
        <taxon>Caulobacterales</taxon>
        <taxon>Caulobacteraceae</taxon>
        <taxon>Phenylobacterium</taxon>
    </lineage>
</organism>
<proteinExistence type="inferred from homology"/>
<dbReference type="RefSeq" id="WP_183769855.1">
    <property type="nucleotide sequence ID" value="NZ_JACIDK010000001.1"/>
</dbReference>
<dbReference type="GO" id="GO:0005886">
    <property type="term" value="C:plasma membrane"/>
    <property type="evidence" value="ECO:0007669"/>
    <property type="project" value="TreeGrafter"/>
</dbReference>
<accession>A0A839ZV70</accession>
<keyword evidence="3" id="KW-1185">Reference proteome</keyword>
<dbReference type="EMBL" id="JACIDK010000001">
    <property type="protein sequence ID" value="MBB3889938.1"/>
    <property type="molecule type" value="Genomic_DNA"/>
</dbReference>
<dbReference type="SUPFAM" id="SSF160544">
    <property type="entry name" value="EscU C-terminal domain-like"/>
    <property type="match status" value="1"/>
</dbReference>
<dbReference type="PANTHER" id="PTHR30531:SF12">
    <property type="entry name" value="FLAGELLAR BIOSYNTHETIC PROTEIN FLHB"/>
    <property type="match status" value="1"/>
</dbReference>
<keyword evidence="2" id="KW-0969">Cilium</keyword>
<comment type="caution">
    <text evidence="2">The sequence shown here is derived from an EMBL/GenBank/DDBJ whole genome shotgun (WGS) entry which is preliminary data.</text>
</comment>
<dbReference type="InterPro" id="IPR029025">
    <property type="entry name" value="T3SS_substrate_exporter_C"/>
</dbReference>
<keyword evidence="2" id="KW-0966">Cell projection</keyword>
<dbReference type="AlphaFoldDB" id="A0A839ZV70"/>
<dbReference type="InterPro" id="IPR006135">
    <property type="entry name" value="T3SS_substrate_exporter"/>
</dbReference>
<dbReference type="Pfam" id="PF01312">
    <property type="entry name" value="Bac_export_2"/>
    <property type="match status" value="1"/>
</dbReference>
<name>A0A839ZV70_9CAUL</name>
<keyword evidence="2" id="KW-0282">Flagellum</keyword>
<comment type="similarity">
    <text evidence="1">Belongs to the type III secretion exporter family.</text>
</comment>
<evidence type="ECO:0000256" key="1">
    <source>
        <dbReference type="ARBA" id="ARBA00010690"/>
    </source>
</evidence>
<protein>
    <submittedName>
        <fullName evidence="2">Flagellar biosynthesis protein</fullName>
    </submittedName>
</protein>
<dbReference type="PANTHER" id="PTHR30531">
    <property type="entry name" value="FLAGELLAR BIOSYNTHETIC PROTEIN FLHB"/>
    <property type="match status" value="1"/>
</dbReference>
<reference evidence="2 3" key="1">
    <citation type="submission" date="2020-08" db="EMBL/GenBank/DDBJ databases">
        <title>Genomic Encyclopedia of Type Strains, Phase IV (KMG-IV): sequencing the most valuable type-strain genomes for metagenomic binning, comparative biology and taxonomic classification.</title>
        <authorList>
            <person name="Goeker M."/>
        </authorList>
    </citation>
    <scope>NUCLEOTIDE SEQUENCE [LARGE SCALE GENOMIC DNA]</scope>
    <source>
        <strain evidence="2 3">DSM 21793</strain>
    </source>
</reference>
<dbReference type="Proteomes" id="UP000530564">
    <property type="component" value="Unassembled WGS sequence"/>
</dbReference>
<evidence type="ECO:0000313" key="2">
    <source>
        <dbReference type="EMBL" id="MBB3889938.1"/>
    </source>
</evidence>